<dbReference type="InParanoid" id="H2XLQ5"/>
<reference evidence="2" key="1">
    <citation type="journal article" date="2002" name="Science">
        <title>The draft genome of Ciona intestinalis: insights into chordate and vertebrate origins.</title>
        <authorList>
            <person name="Dehal P."/>
            <person name="Satou Y."/>
            <person name="Campbell R.K."/>
            <person name="Chapman J."/>
            <person name="Degnan B."/>
            <person name="De Tomaso A."/>
            <person name="Davidson B."/>
            <person name="Di Gregorio A."/>
            <person name="Gelpke M."/>
            <person name="Goodstein D.M."/>
            <person name="Harafuji N."/>
            <person name="Hastings K.E."/>
            <person name="Ho I."/>
            <person name="Hotta K."/>
            <person name="Huang W."/>
            <person name="Kawashima T."/>
            <person name="Lemaire P."/>
            <person name="Martinez D."/>
            <person name="Meinertzhagen I.A."/>
            <person name="Necula S."/>
            <person name="Nonaka M."/>
            <person name="Putnam N."/>
            <person name="Rash S."/>
            <person name="Saiga H."/>
            <person name="Satake M."/>
            <person name="Terry A."/>
            <person name="Yamada L."/>
            <person name="Wang H.G."/>
            <person name="Awazu S."/>
            <person name="Azumi K."/>
            <person name="Boore J."/>
            <person name="Branno M."/>
            <person name="Chin-Bow S."/>
            <person name="DeSantis R."/>
            <person name="Doyle S."/>
            <person name="Francino P."/>
            <person name="Keys D.N."/>
            <person name="Haga S."/>
            <person name="Hayashi H."/>
            <person name="Hino K."/>
            <person name="Imai K.S."/>
            <person name="Inaba K."/>
            <person name="Kano S."/>
            <person name="Kobayashi K."/>
            <person name="Kobayashi M."/>
            <person name="Lee B.I."/>
            <person name="Makabe K.W."/>
            <person name="Manohar C."/>
            <person name="Matassi G."/>
            <person name="Medina M."/>
            <person name="Mochizuki Y."/>
            <person name="Mount S."/>
            <person name="Morishita T."/>
            <person name="Miura S."/>
            <person name="Nakayama A."/>
            <person name="Nishizaka S."/>
            <person name="Nomoto H."/>
            <person name="Ohta F."/>
            <person name="Oishi K."/>
            <person name="Rigoutsos I."/>
            <person name="Sano M."/>
            <person name="Sasaki A."/>
            <person name="Sasakura Y."/>
            <person name="Shoguchi E."/>
            <person name="Shin-i T."/>
            <person name="Spagnuolo A."/>
            <person name="Stainier D."/>
            <person name="Suzuki M.M."/>
            <person name="Tassy O."/>
            <person name="Takatori N."/>
            <person name="Tokuoka M."/>
            <person name="Yagi K."/>
            <person name="Yoshizaki F."/>
            <person name="Wada S."/>
            <person name="Zhang C."/>
            <person name="Hyatt P.D."/>
            <person name="Larimer F."/>
            <person name="Detter C."/>
            <person name="Doggett N."/>
            <person name="Glavina T."/>
            <person name="Hawkins T."/>
            <person name="Richardson P."/>
            <person name="Lucas S."/>
            <person name="Kohara Y."/>
            <person name="Levine M."/>
            <person name="Satoh N."/>
            <person name="Rokhsar D.S."/>
        </authorList>
    </citation>
    <scope>NUCLEOTIDE SEQUENCE [LARGE SCALE GENOMIC DNA]</scope>
</reference>
<protein>
    <submittedName>
        <fullName evidence="1">Uncharacterized protein</fullName>
    </submittedName>
</protein>
<evidence type="ECO:0000313" key="2">
    <source>
        <dbReference type="Proteomes" id="UP000008144"/>
    </source>
</evidence>
<dbReference type="Ensembl" id="ENSCINT00000037257.1">
    <property type="protein sequence ID" value="ENSCINP00000030587.1"/>
    <property type="gene ID" value="ENSCING00000018689.1"/>
</dbReference>
<name>H2XLQ5_CIOIN</name>
<dbReference type="EMBL" id="EAAA01000735">
    <property type="status" value="NOT_ANNOTATED_CDS"/>
    <property type="molecule type" value="Genomic_DNA"/>
</dbReference>
<evidence type="ECO:0000313" key="1">
    <source>
        <dbReference type="Ensembl" id="ENSCINP00000030587.1"/>
    </source>
</evidence>
<proteinExistence type="predicted"/>
<reference evidence="1" key="3">
    <citation type="submission" date="2025-08" db="UniProtKB">
        <authorList>
            <consortium name="Ensembl"/>
        </authorList>
    </citation>
    <scope>IDENTIFICATION</scope>
</reference>
<sequence>SKRLNDTESLGKKPRLSNAVNAFETTWKRSLGKNKEQFLEYVYETLHDFSEWKIFRVPAIQTEEENYSALLEYWEDLMRPHTCRLCKSSDGCREMNGNIWSFNINNQPTFFFMCACDPRACSYN</sequence>
<reference evidence="1" key="4">
    <citation type="submission" date="2025-09" db="UniProtKB">
        <authorList>
            <consortium name="Ensembl"/>
        </authorList>
    </citation>
    <scope>IDENTIFICATION</scope>
</reference>
<dbReference type="Proteomes" id="UP000008144">
    <property type="component" value="Chromosome 11"/>
</dbReference>
<dbReference type="AlphaFoldDB" id="H2XLQ5"/>
<keyword evidence="2" id="KW-1185">Reference proteome</keyword>
<dbReference type="HOGENOM" id="CLU_2008996_0_0_1"/>
<accession>H2XLQ5</accession>
<organism evidence="1 2">
    <name type="scientific">Ciona intestinalis</name>
    <name type="common">Transparent sea squirt</name>
    <name type="synonym">Ascidia intestinalis</name>
    <dbReference type="NCBI Taxonomy" id="7719"/>
    <lineage>
        <taxon>Eukaryota</taxon>
        <taxon>Metazoa</taxon>
        <taxon>Chordata</taxon>
        <taxon>Tunicata</taxon>
        <taxon>Ascidiacea</taxon>
        <taxon>Phlebobranchia</taxon>
        <taxon>Cionidae</taxon>
        <taxon>Ciona</taxon>
    </lineage>
</organism>
<reference evidence="1" key="2">
    <citation type="journal article" date="2008" name="Genome Biol.">
        <title>Improved genome assembly and evidence-based global gene model set for the chordate Ciona intestinalis: new insight into intron and operon populations.</title>
        <authorList>
            <person name="Satou Y."/>
            <person name="Mineta K."/>
            <person name="Ogasawara M."/>
            <person name="Sasakura Y."/>
            <person name="Shoguchi E."/>
            <person name="Ueno K."/>
            <person name="Yamada L."/>
            <person name="Matsumoto J."/>
            <person name="Wasserscheid J."/>
            <person name="Dewar K."/>
            <person name="Wiley G.B."/>
            <person name="Macmil S.L."/>
            <person name="Roe B.A."/>
            <person name="Zeller R.W."/>
            <person name="Hastings K.E."/>
            <person name="Lemaire P."/>
            <person name="Lindquist E."/>
            <person name="Endo T."/>
            <person name="Hotta K."/>
            <person name="Inaba K."/>
        </authorList>
    </citation>
    <scope>NUCLEOTIDE SEQUENCE [LARGE SCALE GENOMIC DNA]</scope>
    <source>
        <strain evidence="1">wild type</strain>
    </source>
</reference>